<dbReference type="AlphaFoldDB" id="I0JL09"/>
<dbReference type="Proteomes" id="UP000007397">
    <property type="component" value="Chromosome"/>
</dbReference>
<dbReference type="STRING" id="866895.HBHAL_2486"/>
<dbReference type="KEGG" id="hhd:HBHAL_2486"/>
<evidence type="ECO:0000259" key="1">
    <source>
        <dbReference type="Pfam" id="PF14285"/>
    </source>
</evidence>
<feature type="domain" description="DUF4367" evidence="1">
    <location>
        <begin position="42"/>
        <end position="151"/>
    </location>
</feature>
<dbReference type="RefSeq" id="WP_014642730.1">
    <property type="nucleotide sequence ID" value="NC_017668.1"/>
</dbReference>
<dbReference type="PANTHER" id="PTHR37507:SF2">
    <property type="entry name" value="SPORULATION PROTEIN YDCC"/>
    <property type="match status" value="1"/>
</dbReference>
<name>I0JL09_HALH3</name>
<dbReference type="PANTHER" id="PTHR37507">
    <property type="entry name" value="SPORULATION PROTEIN YDCC"/>
    <property type="match status" value="1"/>
</dbReference>
<evidence type="ECO:0000313" key="3">
    <source>
        <dbReference type="Proteomes" id="UP000007397"/>
    </source>
</evidence>
<evidence type="ECO:0000313" key="2">
    <source>
        <dbReference type="EMBL" id="CCG44829.1"/>
    </source>
</evidence>
<dbReference type="Pfam" id="PF14285">
    <property type="entry name" value="DUF4367"/>
    <property type="match status" value="1"/>
</dbReference>
<sequence length="152" mass="17260">MKILIALMVLGFPLGVKAMEIHYNHESLTISEIQSKVDFKILVPTNMPEGWTLDTKTSPDSNTIDQLSLHYMDEKDKNLMIAIHQKKSTKKSLRSGYKGEKVNLNGSTGYFMKWENVSTGGLLVWNQDGTYIEMDSQRISKEKMIKVATSMK</sequence>
<dbReference type="InterPro" id="IPR025377">
    <property type="entry name" value="DUF4367"/>
</dbReference>
<dbReference type="InterPro" id="IPR052944">
    <property type="entry name" value="Sporulation_related"/>
</dbReference>
<dbReference type="EMBL" id="HE717023">
    <property type="protein sequence ID" value="CCG44829.1"/>
    <property type="molecule type" value="Genomic_DNA"/>
</dbReference>
<dbReference type="eggNOG" id="ENOG5033UEB">
    <property type="taxonomic scope" value="Bacteria"/>
</dbReference>
<proteinExistence type="predicted"/>
<dbReference type="HOGENOM" id="CLU_110591_0_0_9"/>
<gene>
    <name evidence="2" type="ordered locus">HBHAL_2486</name>
</gene>
<keyword evidence="3" id="KW-1185">Reference proteome</keyword>
<organism evidence="2 3">
    <name type="scientific">Halobacillus halophilus (strain ATCC 35676 / DSM 2266 / JCM 20832 / KCTC 3685 / LMG 17431 / NBRC 102448 / NCIMB 2269)</name>
    <name type="common">Sporosarcina halophila</name>
    <dbReference type="NCBI Taxonomy" id="866895"/>
    <lineage>
        <taxon>Bacteria</taxon>
        <taxon>Bacillati</taxon>
        <taxon>Bacillota</taxon>
        <taxon>Bacilli</taxon>
        <taxon>Bacillales</taxon>
        <taxon>Bacillaceae</taxon>
        <taxon>Halobacillus</taxon>
    </lineage>
</organism>
<reference evidence="2 3" key="1">
    <citation type="journal article" date="2013" name="Environ. Microbiol.">
        <title>Chloride and organic osmolytes: a hybrid strategy to cope with elevated salinities by the moderately halophilic, chloride-dependent bacterium Halobacillus halophilus.</title>
        <authorList>
            <person name="Saum S.H."/>
            <person name="Pfeiffer F."/>
            <person name="Palm P."/>
            <person name="Rampp M."/>
            <person name="Schuster S.C."/>
            <person name="Muller V."/>
            <person name="Oesterhelt D."/>
        </authorList>
    </citation>
    <scope>NUCLEOTIDE SEQUENCE [LARGE SCALE GENOMIC DNA]</scope>
    <source>
        <strain evidence="3">ATCC 35676 / DSM 2266 / JCM 20832 / KCTC 3685 / LMG 17431 / NBRC 102448 / NCIMB 2269</strain>
    </source>
</reference>
<accession>I0JL09</accession>
<dbReference type="PATRIC" id="fig|866895.3.peg.1496"/>
<protein>
    <recommendedName>
        <fullName evidence="1">DUF4367 domain-containing protein</fullName>
    </recommendedName>
</protein>